<dbReference type="Proteomes" id="UP001201549">
    <property type="component" value="Unassembled WGS sequence"/>
</dbReference>
<reference evidence="2" key="1">
    <citation type="submission" date="2023-07" db="EMBL/GenBank/DDBJ databases">
        <title>Shewanella mangrovi sp. nov., an acetaldehyde- degrading bacterium isolated from mangrove sediment.</title>
        <authorList>
            <person name="Liu Y."/>
        </authorList>
    </citation>
    <scope>NUCLEOTIDE SEQUENCE [LARGE SCALE GENOMIC DNA]</scope>
    <source>
        <strain evidence="2">C32</strain>
    </source>
</reference>
<accession>A0ABT2FLB0</accession>
<evidence type="ECO:0000313" key="1">
    <source>
        <dbReference type="EMBL" id="MCS4556440.1"/>
    </source>
</evidence>
<dbReference type="EMBL" id="JAKOGG010000004">
    <property type="protein sequence ID" value="MCS4556440.1"/>
    <property type="molecule type" value="Genomic_DNA"/>
</dbReference>
<keyword evidence="2" id="KW-1185">Reference proteome</keyword>
<comment type="caution">
    <text evidence="1">The sequence shown here is derived from an EMBL/GenBank/DDBJ whole genome shotgun (WGS) entry which is preliminary data.</text>
</comment>
<gene>
    <name evidence="1" type="ORF">L9G74_08320</name>
</gene>
<organism evidence="1 2">
    <name type="scientific">Shewanella electrica</name>
    <dbReference type="NCBI Taxonomy" id="515560"/>
    <lineage>
        <taxon>Bacteria</taxon>
        <taxon>Pseudomonadati</taxon>
        <taxon>Pseudomonadota</taxon>
        <taxon>Gammaproteobacteria</taxon>
        <taxon>Alteromonadales</taxon>
        <taxon>Shewanellaceae</taxon>
        <taxon>Shewanella</taxon>
    </lineage>
</organism>
<proteinExistence type="predicted"/>
<dbReference type="RefSeq" id="WP_238895834.1">
    <property type="nucleotide sequence ID" value="NZ_JAKOGG010000004.1"/>
</dbReference>
<evidence type="ECO:0000313" key="2">
    <source>
        <dbReference type="Proteomes" id="UP001201549"/>
    </source>
</evidence>
<sequence length="359" mass="40546">MKTLKPLIYSIHSKAKSTLDTCPSKSQLYELVAAYLDKKSYAALSEMNFKPSIDEAIHAPNKAINNCLSRAKLLGINNDIAEIVVSIISAELTNSAPKISATELNWLAIERFSEDEANASSDNLLDQLRQCADEGNNESKLLLLLWLCHEQQKYIDFRGSKYWYEQKASGKTLPEEQNKWADNYQRYAQIKTQLDELIRNTAAEDLAIPETDAMLHSGDVSPLNQQPLYRLSAIDAIETIFSTYPEVEDENPRITLSWLKLEALQCPNRSSIEDIIERLTDVTEIHAWAEFAQAHGIDLTADDYTAINTDTGEVWDADHDAPIDIFGYGAITLPPLPEKDHLAVEQQLDTMKKIYKFYS</sequence>
<name>A0ABT2FLB0_9GAMM</name>
<protein>
    <submittedName>
        <fullName evidence="1">Uncharacterized protein</fullName>
    </submittedName>
</protein>